<feature type="transmembrane region" description="Helical" evidence="5">
    <location>
        <begin position="356"/>
        <end position="373"/>
    </location>
</feature>
<feature type="transmembrane region" description="Helical" evidence="5">
    <location>
        <begin position="312"/>
        <end position="336"/>
    </location>
</feature>
<evidence type="ECO:0000256" key="1">
    <source>
        <dbReference type="ARBA" id="ARBA00004141"/>
    </source>
</evidence>
<feature type="transmembrane region" description="Helical" evidence="5">
    <location>
        <begin position="138"/>
        <end position="162"/>
    </location>
</feature>
<dbReference type="KEGG" id="clec:106668667"/>
<feature type="transmembrane region" description="Helical" evidence="5">
    <location>
        <begin position="414"/>
        <end position="438"/>
    </location>
</feature>
<dbReference type="GO" id="GO:0035556">
    <property type="term" value="P:intracellular signal transduction"/>
    <property type="evidence" value="ECO:0007669"/>
    <property type="project" value="InterPro"/>
</dbReference>
<dbReference type="InterPro" id="IPR036390">
    <property type="entry name" value="WH_DNA-bd_sf"/>
</dbReference>
<proteinExistence type="predicted"/>
<keyword evidence="4 5" id="KW-0472">Membrane</keyword>
<feature type="transmembrane region" description="Helical" evidence="5">
    <location>
        <begin position="242"/>
        <end position="262"/>
    </location>
</feature>
<feature type="transmembrane region" description="Helical" evidence="5">
    <location>
        <begin position="614"/>
        <end position="635"/>
    </location>
</feature>
<name>A0A8I6S039_CIMLE</name>
<dbReference type="AlphaFoldDB" id="A0A8I6S039"/>
<feature type="transmembrane region" description="Helical" evidence="5">
    <location>
        <begin position="174"/>
        <end position="201"/>
    </location>
</feature>
<evidence type="ECO:0000313" key="8">
    <source>
        <dbReference type="Proteomes" id="UP000494040"/>
    </source>
</evidence>
<comment type="subcellular location">
    <subcellularLocation>
        <location evidence="1">Membrane</location>
        <topology evidence="1">Multi-pass membrane protein</topology>
    </subcellularLocation>
</comment>
<evidence type="ECO:0000256" key="2">
    <source>
        <dbReference type="ARBA" id="ARBA00022692"/>
    </source>
</evidence>
<feature type="transmembrane region" description="Helical" evidence="5">
    <location>
        <begin position="207"/>
        <end position="230"/>
    </location>
</feature>
<dbReference type="GO" id="GO:0055085">
    <property type="term" value="P:transmembrane transport"/>
    <property type="evidence" value="ECO:0007669"/>
    <property type="project" value="InterPro"/>
</dbReference>
<dbReference type="Pfam" id="PF03547">
    <property type="entry name" value="Mem_trans"/>
    <property type="match status" value="1"/>
</dbReference>
<evidence type="ECO:0000256" key="3">
    <source>
        <dbReference type="ARBA" id="ARBA00022989"/>
    </source>
</evidence>
<feature type="transmembrane region" description="Helical" evidence="5">
    <location>
        <begin position="287"/>
        <end position="305"/>
    </location>
</feature>
<dbReference type="InterPro" id="IPR051832">
    <property type="entry name" value="mTOR-Rac_regulators"/>
</dbReference>
<dbReference type="GO" id="GO:0030514">
    <property type="term" value="P:negative regulation of BMP signaling pathway"/>
    <property type="evidence" value="ECO:0007669"/>
    <property type="project" value="TreeGrafter"/>
</dbReference>
<evidence type="ECO:0000259" key="6">
    <source>
        <dbReference type="PROSITE" id="PS50186"/>
    </source>
</evidence>
<dbReference type="InterPro" id="IPR004776">
    <property type="entry name" value="Mem_transp_PIN-like"/>
</dbReference>
<dbReference type="EnsemblMetazoa" id="XM_014397625.2">
    <property type="protein sequence ID" value="XP_014253111.1"/>
    <property type="gene ID" value="LOC106668667"/>
</dbReference>
<feature type="domain" description="DEP" evidence="6">
    <location>
        <begin position="693"/>
        <end position="748"/>
    </location>
</feature>
<dbReference type="InterPro" id="IPR036388">
    <property type="entry name" value="WH-like_DNA-bd_sf"/>
</dbReference>
<feature type="transmembrane region" description="Helical" evidence="5">
    <location>
        <begin position="45"/>
        <end position="66"/>
    </location>
</feature>
<dbReference type="PROSITE" id="PS50186">
    <property type="entry name" value="DEP"/>
    <property type="match status" value="1"/>
</dbReference>
<keyword evidence="8" id="KW-1185">Reference proteome</keyword>
<feature type="transmembrane region" description="Helical" evidence="5">
    <location>
        <begin position="108"/>
        <end position="126"/>
    </location>
</feature>
<dbReference type="Pfam" id="PF00610">
    <property type="entry name" value="DEP"/>
    <property type="match status" value="1"/>
</dbReference>
<evidence type="ECO:0000256" key="5">
    <source>
        <dbReference type="SAM" id="Phobius"/>
    </source>
</evidence>
<evidence type="ECO:0000256" key="4">
    <source>
        <dbReference type="ARBA" id="ARBA00023136"/>
    </source>
</evidence>
<feature type="transmembrane region" description="Helical" evidence="5">
    <location>
        <begin position="15"/>
        <end position="33"/>
    </location>
</feature>
<dbReference type="OMA" id="RISMCRR"/>
<feature type="transmembrane region" description="Helical" evidence="5">
    <location>
        <begin position="492"/>
        <end position="512"/>
    </location>
</feature>
<dbReference type="GeneID" id="106668667"/>
<dbReference type="PANTHER" id="PTHR22829:SF5">
    <property type="entry name" value="INTEGRAL MEMBRANE PROTEIN GPR155"/>
    <property type="match status" value="1"/>
</dbReference>
<dbReference type="PANTHER" id="PTHR22829">
    <property type="entry name" value="DEP DOMAIN PROTEIN"/>
    <property type="match status" value="1"/>
</dbReference>
<keyword evidence="2 5" id="KW-0812">Transmembrane</keyword>
<dbReference type="Gene3D" id="1.20.1070.10">
    <property type="entry name" value="Rhodopsin 7-helix transmembrane proteins"/>
    <property type="match status" value="1"/>
</dbReference>
<dbReference type="RefSeq" id="XP_014253111.1">
    <property type="nucleotide sequence ID" value="XM_014397625.2"/>
</dbReference>
<dbReference type="CTD" id="39965"/>
<dbReference type="InterPro" id="IPR000591">
    <property type="entry name" value="DEP_dom"/>
</dbReference>
<accession>A0A8I6S039</accession>
<evidence type="ECO:0000313" key="7">
    <source>
        <dbReference type="EnsemblMetazoa" id="XP_014253111.1"/>
    </source>
</evidence>
<sequence>MVYELADNGVPFDKLYPALIECFGVIICGYVAGRLGIVSEQQTSGLATFVGTFSLPSLIFLSLATLDLSSVCWYFLLSVFISKAIVFVSVLLITLLVTRPVDPGRSGLYAIFCTQSNDFAIGYPIVMTVYGKNHPFVSYLYLIAPVSLVMLNPIGFILMEIGKRKGMTTSKLQLLLSTVTSIITNPVVLMTALGIIGNFIFSHKVPVALSSLLSAFGSAFTATALFLLGLRMVGNVRNFRGEALLVPAFLIAVKELVLPLVLREITSLVLHTTTINSTAITEMSTYGFLYGTFPAAPGVFVYATSYALDVELIASAMVACTFISAPLMFISAKMVSVSHLSPEDFIPTLHKFEVDLSIAAGVACIILLVVYIIKRNMWSLPQKITMCLIISQLVSCVGVLIGTIGAGYTDYIQFFFVNMGDFSSRIWTACLAICLALIESRNFATVYHLFSIFCIVAWCMPLLFIAAILLTGQVHQSSLNSKYSLTFGNVEAGINIFILLACLIVSVIYMVLQQRYKKRYARYLVYSREANASNEVMQSSEDIANRDDEPVLPKTEPSVGNNNEDTQPVHHLALVLLLVCSIFVDLSLFIWCVVEDITGVYVELAFLDVSLKRGQSLIVLFIFGLDIISLMQPLIKGIIETFSQGEPIVLPRVEELPSETQHLCYQFNTYHIQPCQAQIVRRRRLKLWEFVPCFTGEELVSWLLSQGLVKDREEGIIYGSHLLSGRTIRHVNNTQFFTDDPALFTFNN</sequence>
<dbReference type="Gene3D" id="1.10.10.10">
    <property type="entry name" value="Winged helix-like DNA-binding domain superfamily/Winged helix DNA-binding domain"/>
    <property type="match status" value="1"/>
</dbReference>
<feature type="transmembrane region" description="Helical" evidence="5">
    <location>
        <begin position="385"/>
        <end position="408"/>
    </location>
</feature>
<dbReference type="SMART" id="SM00049">
    <property type="entry name" value="DEP"/>
    <property type="match status" value="1"/>
</dbReference>
<reference evidence="7" key="1">
    <citation type="submission" date="2022-01" db="UniProtKB">
        <authorList>
            <consortium name="EnsemblMetazoa"/>
        </authorList>
    </citation>
    <scope>IDENTIFICATION</scope>
</reference>
<dbReference type="GO" id="GO:0016020">
    <property type="term" value="C:membrane"/>
    <property type="evidence" value="ECO:0007669"/>
    <property type="project" value="UniProtKB-SubCell"/>
</dbReference>
<dbReference type="Proteomes" id="UP000494040">
    <property type="component" value="Unassembled WGS sequence"/>
</dbReference>
<dbReference type="OrthoDB" id="2133778at2759"/>
<feature type="transmembrane region" description="Helical" evidence="5">
    <location>
        <begin position="572"/>
        <end position="594"/>
    </location>
</feature>
<protein>
    <recommendedName>
        <fullName evidence="6">DEP domain-containing protein</fullName>
    </recommendedName>
</protein>
<feature type="transmembrane region" description="Helical" evidence="5">
    <location>
        <begin position="72"/>
        <end position="96"/>
    </location>
</feature>
<feature type="transmembrane region" description="Helical" evidence="5">
    <location>
        <begin position="450"/>
        <end position="472"/>
    </location>
</feature>
<dbReference type="SUPFAM" id="SSF46785">
    <property type="entry name" value="Winged helix' DNA-binding domain"/>
    <property type="match status" value="1"/>
</dbReference>
<keyword evidence="3 5" id="KW-1133">Transmembrane helix</keyword>
<organism evidence="7 8">
    <name type="scientific">Cimex lectularius</name>
    <name type="common">Bed bug</name>
    <name type="synonym">Acanthia lectularia</name>
    <dbReference type="NCBI Taxonomy" id="79782"/>
    <lineage>
        <taxon>Eukaryota</taxon>
        <taxon>Metazoa</taxon>
        <taxon>Ecdysozoa</taxon>
        <taxon>Arthropoda</taxon>
        <taxon>Hexapoda</taxon>
        <taxon>Insecta</taxon>
        <taxon>Pterygota</taxon>
        <taxon>Neoptera</taxon>
        <taxon>Paraneoptera</taxon>
        <taxon>Hemiptera</taxon>
        <taxon>Heteroptera</taxon>
        <taxon>Panheteroptera</taxon>
        <taxon>Cimicomorpha</taxon>
        <taxon>Cimicidae</taxon>
        <taxon>Cimex</taxon>
    </lineage>
</organism>